<feature type="domain" description="BTB" evidence="1">
    <location>
        <begin position="8"/>
        <end position="76"/>
    </location>
</feature>
<keyword evidence="2" id="KW-1185">Reference proteome</keyword>
<dbReference type="Proteomes" id="UP000887563">
    <property type="component" value="Unplaced"/>
</dbReference>
<evidence type="ECO:0000313" key="3">
    <source>
        <dbReference type="WBParaSite" id="Minc3s02822g31688"/>
    </source>
</evidence>
<evidence type="ECO:0000259" key="1">
    <source>
        <dbReference type="PROSITE" id="PS50097"/>
    </source>
</evidence>
<accession>A0A914N267</accession>
<dbReference type="SUPFAM" id="SSF54695">
    <property type="entry name" value="POZ domain"/>
    <property type="match status" value="1"/>
</dbReference>
<dbReference type="WBParaSite" id="Minc3s02822g31688">
    <property type="protein sequence ID" value="Minc3s02822g31688"/>
    <property type="gene ID" value="Minc3s02822g31688"/>
</dbReference>
<protein>
    <submittedName>
        <fullName evidence="3">BTB domain-containing protein</fullName>
    </submittedName>
</protein>
<proteinExistence type="predicted"/>
<dbReference type="AlphaFoldDB" id="A0A914N267"/>
<dbReference type="CDD" id="cd18186">
    <property type="entry name" value="BTB_POZ_ZBTB_KLHL-like"/>
    <property type="match status" value="1"/>
</dbReference>
<reference evidence="3" key="1">
    <citation type="submission" date="2022-11" db="UniProtKB">
        <authorList>
            <consortium name="WormBaseParasite"/>
        </authorList>
    </citation>
    <scope>IDENTIFICATION</scope>
</reference>
<name>A0A914N267_MELIC</name>
<dbReference type="PANTHER" id="PTHR24413">
    <property type="entry name" value="SPECKLE-TYPE POZ PROTEIN"/>
    <property type="match status" value="1"/>
</dbReference>
<dbReference type="SMART" id="SM00225">
    <property type="entry name" value="BTB"/>
    <property type="match status" value="1"/>
</dbReference>
<dbReference type="PROSITE" id="PS50097">
    <property type="entry name" value="BTB"/>
    <property type="match status" value="1"/>
</dbReference>
<dbReference type="Pfam" id="PF00651">
    <property type="entry name" value="BTB"/>
    <property type="match status" value="1"/>
</dbReference>
<sequence length="173" mass="20296">MFNEEILTDFVIKVGDEVIKTHKCILAKNSKVFHRMFEQNGMTEAQNGEVIISDATPECVRAMLEFFYSGMVSDDKMKIHVYDIFAIAHKYQVEMLEYLCERFMSRNIDDKNIIKCCGIIDLYGTTTLEKACVNYIQANRRNFLKSKKWKKIKNNYSSLVPRFLEPIIERLNK</sequence>
<organism evidence="2 3">
    <name type="scientific">Meloidogyne incognita</name>
    <name type="common">Southern root-knot nematode worm</name>
    <name type="synonym">Oxyuris incognita</name>
    <dbReference type="NCBI Taxonomy" id="6306"/>
    <lineage>
        <taxon>Eukaryota</taxon>
        <taxon>Metazoa</taxon>
        <taxon>Ecdysozoa</taxon>
        <taxon>Nematoda</taxon>
        <taxon>Chromadorea</taxon>
        <taxon>Rhabditida</taxon>
        <taxon>Tylenchina</taxon>
        <taxon>Tylenchomorpha</taxon>
        <taxon>Tylenchoidea</taxon>
        <taxon>Meloidogynidae</taxon>
        <taxon>Meloidogyninae</taxon>
        <taxon>Meloidogyne</taxon>
        <taxon>Meloidogyne incognita group</taxon>
    </lineage>
</organism>
<evidence type="ECO:0000313" key="2">
    <source>
        <dbReference type="Proteomes" id="UP000887563"/>
    </source>
</evidence>
<dbReference type="InterPro" id="IPR011333">
    <property type="entry name" value="SKP1/BTB/POZ_sf"/>
</dbReference>
<dbReference type="Gene3D" id="3.30.710.10">
    <property type="entry name" value="Potassium Channel Kv1.1, Chain A"/>
    <property type="match status" value="1"/>
</dbReference>
<dbReference type="InterPro" id="IPR000210">
    <property type="entry name" value="BTB/POZ_dom"/>
</dbReference>